<accession>A0A1J4PVB1</accession>
<dbReference type="AlphaFoldDB" id="A0A1J4PVB1"/>
<reference evidence="1" key="1">
    <citation type="submission" date="2016-10" db="EMBL/GenBank/DDBJ databases">
        <title>Genome sequence of Streptomyces malaysiense MUSC 136.</title>
        <authorList>
            <person name="Lee L.-H."/>
            <person name="Ser H.-L."/>
        </authorList>
    </citation>
    <scope>NUCLEOTIDE SEQUENCE [LARGE SCALE GENOMIC DNA]</scope>
    <source>
        <strain evidence="1">MUSC 136</strain>
    </source>
</reference>
<comment type="caution">
    <text evidence="1">The sequence shown here is derived from an EMBL/GenBank/DDBJ whole genome shotgun (WGS) entry which is preliminary data.</text>
</comment>
<evidence type="ECO:0000313" key="1">
    <source>
        <dbReference type="EMBL" id="OIK24845.1"/>
    </source>
</evidence>
<sequence length="100" mass="9906">MALAEAADTPRQRAGGTAGVVQGALVQRLAEDGGCVMSCCLCLGEHGGECVPSGVVEDALGVLRNHILKVVGEAALGLRAGCPAGEADQDGLGGPRVRGL</sequence>
<evidence type="ECO:0000313" key="2">
    <source>
        <dbReference type="Proteomes" id="UP000034838"/>
    </source>
</evidence>
<keyword evidence="2" id="KW-1185">Reference proteome</keyword>
<organism evidence="1 2">
    <name type="scientific">Streptomyces malaysiense</name>
    <dbReference type="NCBI Taxonomy" id="1428626"/>
    <lineage>
        <taxon>Bacteria</taxon>
        <taxon>Bacillati</taxon>
        <taxon>Actinomycetota</taxon>
        <taxon>Actinomycetes</taxon>
        <taxon>Kitasatosporales</taxon>
        <taxon>Streptomycetaceae</taxon>
        <taxon>Streptomyces</taxon>
    </lineage>
</organism>
<proteinExistence type="predicted"/>
<dbReference type="EMBL" id="LBDA02000057">
    <property type="protein sequence ID" value="OIK24845.1"/>
    <property type="molecule type" value="Genomic_DNA"/>
</dbReference>
<protein>
    <submittedName>
        <fullName evidence="1">Uncharacterized protein</fullName>
    </submittedName>
</protein>
<name>A0A1J4PVB1_9ACTN</name>
<gene>
    <name evidence="1" type="ORF">VT52_024955</name>
</gene>
<dbReference type="Proteomes" id="UP000034838">
    <property type="component" value="Unassembled WGS sequence"/>
</dbReference>